<name>A0A8E2F5X5_9PEZI</name>
<dbReference type="EMBL" id="KV749109">
    <property type="protein sequence ID" value="OCL11146.1"/>
    <property type="molecule type" value="Genomic_DNA"/>
</dbReference>
<keyword evidence="2" id="KW-1185">Reference proteome</keyword>
<gene>
    <name evidence="1" type="ORF">AOQ84DRAFT_229854</name>
</gene>
<evidence type="ECO:0000313" key="1">
    <source>
        <dbReference type="EMBL" id="OCL11146.1"/>
    </source>
</evidence>
<protein>
    <submittedName>
        <fullName evidence="1">Uncharacterized protein</fullName>
    </submittedName>
</protein>
<proteinExistence type="predicted"/>
<dbReference type="Proteomes" id="UP000250140">
    <property type="component" value="Unassembled WGS sequence"/>
</dbReference>
<evidence type="ECO:0000313" key="2">
    <source>
        <dbReference type="Proteomes" id="UP000250140"/>
    </source>
</evidence>
<organism evidence="1 2">
    <name type="scientific">Glonium stellatum</name>
    <dbReference type="NCBI Taxonomy" id="574774"/>
    <lineage>
        <taxon>Eukaryota</taxon>
        <taxon>Fungi</taxon>
        <taxon>Dikarya</taxon>
        <taxon>Ascomycota</taxon>
        <taxon>Pezizomycotina</taxon>
        <taxon>Dothideomycetes</taxon>
        <taxon>Pleosporomycetidae</taxon>
        <taxon>Gloniales</taxon>
        <taxon>Gloniaceae</taxon>
        <taxon>Glonium</taxon>
    </lineage>
</organism>
<dbReference type="AlphaFoldDB" id="A0A8E2F5X5"/>
<sequence>MTLELETLHIMENMDRVALIESHTEGNDRGPAQRIRYQFVNLLDSVRPKLDEHTKVISTSTTSTTPYEQHQQRSCFRRENVSAAQERKIFRLERRRPLHLRHLPLIPNPNPSPSALEAAIGRCDLVGGTLATGDRQAPVDIGMSAEQIDHLLSGTSGWRMPFRKAVERFAARAFMADAQLAGLTQYAADLPGAILGGSATRPDWGMRLELGEF</sequence>
<accession>A0A8E2F5X5</accession>
<reference evidence="1 2" key="1">
    <citation type="journal article" date="2016" name="Nat. Commun.">
        <title>Ectomycorrhizal ecology is imprinted in the genome of the dominant symbiotic fungus Cenococcum geophilum.</title>
        <authorList>
            <consortium name="DOE Joint Genome Institute"/>
            <person name="Peter M."/>
            <person name="Kohler A."/>
            <person name="Ohm R.A."/>
            <person name="Kuo A."/>
            <person name="Krutzmann J."/>
            <person name="Morin E."/>
            <person name="Arend M."/>
            <person name="Barry K.W."/>
            <person name="Binder M."/>
            <person name="Choi C."/>
            <person name="Clum A."/>
            <person name="Copeland A."/>
            <person name="Grisel N."/>
            <person name="Haridas S."/>
            <person name="Kipfer T."/>
            <person name="LaButti K."/>
            <person name="Lindquist E."/>
            <person name="Lipzen A."/>
            <person name="Maire R."/>
            <person name="Meier B."/>
            <person name="Mihaltcheva S."/>
            <person name="Molinier V."/>
            <person name="Murat C."/>
            <person name="Poggeler S."/>
            <person name="Quandt C.A."/>
            <person name="Sperisen C."/>
            <person name="Tritt A."/>
            <person name="Tisserant E."/>
            <person name="Crous P.W."/>
            <person name="Henrissat B."/>
            <person name="Nehls U."/>
            <person name="Egli S."/>
            <person name="Spatafora J.W."/>
            <person name="Grigoriev I.V."/>
            <person name="Martin F.M."/>
        </authorList>
    </citation>
    <scope>NUCLEOTIDE SEQUENCE [LARGE SCALE GENOMIC DNA]</scope>
    <source>
        <strain evidence="1 2">CBS 207.34</strain>
    </source>
</reference>
<dbReference type="OrthoDB" id="5426877at2759"/>